<dbReference type="AlphaFoldDB" id="A0A2U3AQD2"/>
<evidence type="ECO:0000313" key="2">
    <source>
        <dbReference type="Proteomes" id="UP000245938"/>
    </source>
</evidence>
<name>A0A2U3AQD2_9BACL</name>
<evidence type="ECO:0000313" key="1">
    <source>
        <dbReference type="EMBL" id="PWI26734.1"/>
    </source>
</evidence>
<gene>
    <name evidence="1" type="ORF">DEX24_00080</name>
</gene>
<dbReference type="Proteomes" id="UP000245938">
    <property type="component" value="Unassembled WGS sequence"/>
</dbReference>
<reference evidence="1 2" key="1">
    <citation type="submission" date="2018-05" db="EMBL/GenBank/DDBJ databases">
        <title>Kurthia sibirica genome sequence.</title>
        <authorList>
            <person name="Maclea K.S."/>
            <person name="Goen A.E."/>
        </authorList>
    </citation>
    <scope>NUCLEOTIDE SEQUENCE [LARGE SCALE GENOMIC DNA]</scope>
    <source>
        <strain evidence="1 2">ATCC 49154</strain>
    </source>
</reference>
<keyword evidence="2" id="KW-1185">Reference proteome</keyword>
<dbReference type="RefSeq" id="WP_109304358.1">
    <property type="nucleotide sequence ID" value="NZ_BJUF01000001.1"/>
</dbReference>
<protein>
    <submittedName>
        <fullName evidence="1">Uncharacterized protein</fullName>
    </submittedName>
</protein>
<sequence length="227" mass="26722">MTQLINTFRVTSAYKLQHENSLYSANKIQYARFDHFLDLYEALILTMPYEQAEVPYFSEISRDLFFKLTIADDDLMEVPMLQMIYITRTQLMKLICKSASFQALQKKVQFDEKQAFIFSIFLLSTLAQWHQTLHFDKVLLEDMSTIMYNNHFDLRPLFSEDFSMIEPYPKKIVDLQQKQANIYSLAVKSNRLAFEDAIQLAYNHMLIFTTIQQDFSVSMIGGELHDT</sequence>
<accession>A0A2U3AQD2</accession>
<proteinExistence type="predicted"/>
<organism evidence="1 2">
    <name type="scientific">Kurthia sibirica</name>
    <dbReference type="NCBI Taxonomy" id="202750"/>
    <lineage>
        <taxon>Bacteria</taxon>
        <taxon>Bacillati</taxon>
        <taxon>Bacillota</taxon>
        <taxon>Bacilli</taxon>
        <taxon>Bacillales</taxon>
        <taxon>Caryophanaceae</taxon>
        <taxon>Kurthia</taxon>
    </lineage>
</organism>
<comment type="caution">
    <text evidence="1">The sequence shown here is derived from an EMBL/GenBank/DDBJ whole genome shotgun (WGS) entry which is preliminary data.</text>
</comment>
<dbReference type="EMBL" id="QFVR01000001">
    <property type="protein sequence ID" value="PWI26734.1"/>
    <property type="molecule type" value="Genomic_DNA"/>
</dbReference>